<dbReference type="AlphaFoldDB" id="A0A502I4N3"/>
<comment type="caution">
    <text evidence="2">The sequence shown here is derived from an EMBL/GenBank/DDBJ whole genome shotgun (WGS) entry which is preliminary data.</text>
</comment>
<evidence type="ECO:0000313" key="3">
    <source>
        <dbReference type="Proteomes" id="UP000320914"/>
    </source>
</evidence>
<sequence length="62" mass="6683">MGASLLAKGPSAPTLLLPDTPLSRAGSLPQFLLSKRTSETKTERSHAPFFVQVEITCRLAFP</sequence>
<dbReference type="Proteomes" id="UP000320914">
    <property type="component" value="Unassembled WGS sequence"/>
</dbReference>
<evidence type="ECO:0000256" key="1">
    <source>
        <dbReference type="SAM" id="MobiDB-lite"/>
    </source>
</evidence>
<evidence type="ECO:0000313" key="2">
    <source>
        <dbReference type="EMBL" id="TPG81225.1"/>
    </source>
</evidence>
<feature type="region of interest" description="Disordered" evidence="1">
    <location>
        <begin position="1"/>
        <end position="25"/>
    </location>
</feature>
<proteinExistence type="predicted"/>
<organism evidence="2 3">
    <name type="scientific">Pseudomonas mandelii</name>
    <dbReference type="NCBI Taxonomy" id="75612"/>
    <lineage>
        <taxon>Bacteria</taxon>
        <taxon>Pseudomonadati</taxon>
        <taxon>Pseudomonadota</taxon>
        <taxon>Gammaproteobacteria</taxon>
        <taxon>Pseudomonadales</taxon>
        <taxon>Pseudomonadaceae</taxon>
        <taxon>Pseudomonas</taxon>
    </lineage>
</organism>
<protein>
    <submittedName>
        <fullName evidence="2">Uncharacterized protein</fullName>
    </submittedName>
</protein>
<gene>
    <name evidence="2" type="ORF">EAH74_22250</name>
</gene>
<dbReference type="EMBL" id="RCZA01000009">
    <property type="protein sequence ID" value="TPG81225.1"/>
    <property type="molecule type" value="Genomic_DNA"/>
</dbReference>
<name>A0A502I4N3_9PSED</name>
<accession>A0A502I4N3</accession>
<reference evidence="2 3" key="1">
    <citation type="journal article" date="2019" name="Environ. Microbiol.">
        <title>Species interactions and distinct microbial communities in high Arctic permafrost affected cryosols are associated with the CH4 and CO2 gas fluxes.</title>
        <authorList>
            <person name="Altshuler I."/>
            <person name="Hamel J."/>
            <person name="Turney S."/>
            <person name="Magnuson E."/>
            <person name="Levesque R."/>
            <person name="Greer C."/>
            <person name="Whyte L.G."/>
        </authorList>
    </citation>
    <scope>NUCLEOTIDE SEQUENCE [LARGE SCALE GENOMIC DNA]</scope>
    <source>
        <strain evidence="2 3">OWC5</strain>
    </source>
</reference>